<evidence type="ECO:0000313" key="1">
    <source>
        <dbReference type="EMBL" id="OHS94639.1"/>
    </source>
</evidence>
<proteinExistence type="predicted"/>
<dbReference type="AlphaFoldDB" id="A0A1J4J8R7"/>
<dbReference type="Proteomes" id="UP000179807">
    <property type="component" value="Unassembled WGS sequence"/>
</dbReference>
<dbReference type="VEuPathDB" id="TrichDB:TRFO_11030"/>
<comment type="caution">
    <text evidence="1">The sequence shown here is derived from an EMBL/GenBank/DDBJ whole genome shotgun (WGS) entry which is preliminary data.</text>
</comment>
<gene>
    <name evidence="1" type="ORF">TRFO_11030</name>
</gene>
<sequence>MADSAKSRVMKLMEPDNRDWIRWLRIPALYSHEARHDAVYYLFTLCTSIFIDFKSYQQEDPDEDPQITRTNRLKYIRSIYNFYGIQQPTHWSPILNLSVDEEDNQDQELLMFNEAIKNLRYYLTPDQEFRKELQRDIEARYTRCENLAEELENVAAEDRFYRDKFERIQKFLKDKKDKDKAVVQSIIDALFDPNQANNTRSRSLTTY</sequence>
<dbReference type="RefSeq" id="XP_068347776.1">
    <property type="nucleotide sequence ID" value="XM_068495799.1"/>
</dbReference>
<name>A0A1J4J8R7_9EUKA</name>
<reference evidence="1" key="1">
    <citation type="submission" date="2016-10" db="EMBL/GenBank/DDBJ databases">
        <authorList>
            <person name="Benchimol M."/>
            <person name="Almeida L.G."/>
            <person name="Vasconcelos A.T."/>
            <person name="Perreira-Neves A."/>
            <person name="Rosa I.A."/>
            <person name="Tasca T."/>
            <person name="Bogo M.R."/>
            <person name="de Souza W."/>
        </authorList>
    </citation>
    <scope>NUCLEOTIDE SEQUENCE [LARGE SCALE GENOMIC DNA]</scope>
    <source>
        <strain evidence="1">K</strain>
    </source>
</reference>
<evidence type="ECO:0000313" key="2">
    <source>
        <dbReference type="Proteomes" id="UP000179807"/>
    </source>
</evidence>
<dbReference type="EMBL" id="MLAK01001304">
    <property type="protein sequence ID" value="OHS94639.1"/>
    <property type="molecule type" value="Genomic_DNA"/>
</dbReference>
<dbReference type="GeneID" id="94830503"/>
<dbReference type="OrthoDB" id="10585048at2759"/>
<organism evidence="1 2">
    <name type="scientific">Tritrichomonas foetus</name>
    <dbReference type="NCBI Taxonomy" id="1144522"/>
    <lineage>
        <taxon>Eukaryota</taxon>
        <taxon>Metamonada</taxon>
        <taxon>Parabasalia</taxon>
        <taxon>Tritrichomonadida</taxon>
        <taxon>Tritrichomonadidae</taxon>
        <taxon>Tritrichomonas</taxon>
    </lineage>
</organism>
<protein>
    <submittedName>
        <fullName evidence="1">Uncharacterized protein</fullName>
    </submittedName>
</protein>
<accession>A0A1J4J8R7</accession>
<keyword evidence="2" id="KW-1185">Reference proteome</keyword>